<dbReference type="EMBL" id="JADWVN010000017">
    <property type="protein sequence ID" value="MBL7526780.1"/>
    <property type="molecule type" value="Genomic_DNA"/>
</dbReference>
<protein>
    <recommendedName>
        <fullName evidence="3">Secreted endonuclease</fullName>
    </recommendedName>
</protein>
<name>A0ABS1WBP1_9GAMM</name>
<gene>
    <name evidence="1" type="ORF">I5282_09375</name>
</gene>
<evidence type="ECO:0000313" key="2">
    <source>
        <dbReference type="Proteomes" id="UP000809910"/>
    </source>
</evidence>
<comment type="caution">
    <text evidence="1">The sequence shown here is derived from an EMBL/GenBank/DDBJ whole genome shotgun (WGS) entry which is preliminary data.</text>
</comment>
<proteinExistence type="predicted"/>
<evidence type="ECO:0008006" key="3">
    <source>
        <dbReference type="Google" id="ProtNLM"/>
    </source>
</evidence>
<sequence length="126" mass="14179">MNKYLVMIFIIMGLTACNERGEHYYRSNPKELQMAIKSCPEKQPAGLTCEQIQQLGNRLNSLAYQLQLNPQAFGNKILAIQQTIAKQKQQLNTGGVNTELKASLAQNEHDLADYLAVVKWLESPES</sequence>
<evidence type="ECO:0000313" key="1">
    <source>
        <dbReference type="EMBL" id="MBL7526780.1"/>
    </source>
</evidence>
<dbReference type="Proteomes" id="UP000809910">
    <property type="component" value="Unassembled WGS sequence"/>
</dbReference>
<dbReference type="RefSeq" id="WP_203111890.1">
    <property type="nucleotide sequence ID" value="NZ_JADOBG010000022.1"/>
</dbReference>
<keyword evidence="2" id="KW-1185">Reference proteome</keyword>
<reference evidence="1 2" key="1">
    <citation type="submission" date="2020-12" db="EMBL/GenBank/DDBJ databases">
        <title>WGS of Legionella: environmental sample.</title>
        <authorList>
            <person name="Cristino S."/>
            <person name="Girolamini L."/>
            <person name="Salaris S."/>
            <person name="Pascale M.R."/>
            <person name="Mazzotta M."/>
            <person name="Orsini M."/>
            <person name="Grottola A."/>
        </authorList>
    </citation>
    <scope>NUCLEOTIDE SEQUENCE [LARGE SCALE GENOMIC DNA]</scope>
    <source>
        <strain evidence="1 2">30cs62</strain>
    </source>
</reference>
<organism evidence="1 2">
    <name type="scientific">Legionella bononiensis</name>
    <dbReference type="NCBI Taxonomy" id="2793102"/>
    <lineage>
        <taxon>Bacteria</taxon>
        <taxon>Pseudomonadati</taxon>
        <taxon>Pseudomonadota</taxon>
        <taxon>Gammaproteobacteria</taxon>
        <taxon>Legionellales</taxon>
        <taxon>Legionellaceae</taxon>
        <taxon>Legionella</taxon>
    </lineage>
</organism>
<accession>A0ABS1WBP1</accession>
<dbReference type="PROSITE" id="PS51257">
    <property type="entry name" value="PROKAR_LIPOPROTEIN"/>
    <property type="match status" value="1"/>
</dbReference>